<dbReference type="RefSeq" id="WP_079445555.1">
    <property type="nucleotide sequence ID" value="NZ_MWPQ01000006.1"/>
</dbReference>
<accession>A0A1V4I2Y2</accession>
<reference evidence="3 4" key="1">
    <citation type="submission" date="2017-02" db="EMBL/GenBank/DDBJ databases">
        <title>Genome sequence of the nitrite-oxidizing bacterium Nitrobacter vulgaris strain Ab1.</title>
        <authorList>
            <person name="Mellbye B.L."/>
            <person name="Davis E.W."/>
            <person name="Spieck E."/>
            <person name="Chang J.H."/>
            <person name="Bottomley P.J."/>
            <person name="Sayavedra-Soto L.A."/>
        </authorList>
    </citation>
    <scope>NUCLEOTIDE SEQUENCE [LARGE SCALE GENOMIC DNA]</scope>
    <source>
        <strain evidence="3 4">Ab1</strain>
    </source>
</reference>
<organism evidence="3 4">
    <name type="scientific">Nitrobacter vulgaris</name>
    <dbReference type="NCBI Taxonomy" id="29421"/>
    <lineage>
        <taxon>Bacteria</taxon>
        <taxon>Pseudomonadati</taxon>
        <taxon>Pseudomonadota</taxon>
        <taxon>Alphaproteobacteria</taxon>
        <taxon>Hyphomicrobiales</taxon>
        <taxon>Nitrobacteraceae</taxon>
        <taxon>Nitrobacter</taxon>
    </lineage>
</organism>
<dbReference type="STRING" id="29421.B2M20_02650"/>
<dbReference type="EMBL" id="MWPQ01000006">
    <property type="protein sequence ID" value="OPH84200.1"/>
    <property type="molecule type" value="Genomic_DNA"/>
</dbReference>
<name>A0A1V4I2Y2_NITVU</name>
<keyword evidence="4" id="KW-1185">Reference proteome</keyword>
<feature type="region of interest" description="Disordered" evidence="1">
    <location>
        <begin position="127"/>
        <end position="157"/>
    </location>
</feature>
<feature type="signal peptide" evidence="2">
    <location>
        <begin position="1"/>
        <end position="16"/>
    </location>
</feature>
<dbReference type="Proteomes" id="UP000189940">
    <property type="component" value="Unassembled WGS sequence"/>
</dbReference>
<proteinExistence type="predicted"/>
<feature type="chain" id="PRO_5013183555" evidence="2">
    <location>
        <begin position="17"/>
        <end position="930"/>
    </location>
</feature>
<evidence type="ECO:0000313" key="4">
    <source>
        <dbReference type="Proteomes" id="UP000189940"/>
    </source>
</evidence>
<feature type="compositionally biased region" description="Low complexity" evidence="1">
    <location>
        <begin position="127"/>
        <end position="142"/>
    </location>
</feature>
<dbReference type="AlphaFoldDB" id="A0A1V4I2Y2"/>
<evidence type="ECO:0000256" key="2">
    <source>
        <dbReference type="SAM" id="SignalP"/>
    </source>
</evidence>
<sequence>MLVAACTFGFAGSALAADLAGTWQGNYSCGANRNIAFTLDLQRSDTKFEGIFRFAAPEARDKGGAYKVSGSIDAKGGFTFVPRDWIERPSGYTAVGLVGRLRDNGLMIEGTMPGCGGIGDNFTATRNTPAAPSGNAAAANTPVTKPQPPSGGKLQGQWRGTITCTAKRREPETHDAQADIVQDGDQLAAIFRFKTLNKARPGVAETAEQIVVTTGHADGSQVKFDAGLVVEGNPRFSFKIDDALLDPSGKQLAGNVTASDCQQIKLERHGESKPIAFNANVAGVWTYAGRSHTDLTMSFSNDDFAELFASMPDDQPPAARDRLRRVLVPLYVNDHRTILMVAGTREATGIFRPEGSGPQYNVLSRARAFIISTVGDNLSLVPVLSTRDIWEAPGGDARTSLRKPPNEMLLTRADPTLQKQLDAGRTPPVKLADGIGGLLAAAPSRQDQCTVLRNWIAPFAASTDLNRMSLDAGTRVIMDAFANKAFVPVFGLPFADMQEAQRRSIWELMQTHCIRAMKIQALNNLVITNPFLNERHFVDIASLLSNRAEADKWFDEMVQTVGQLPLERPALERIAAIGKEAVSRYNDVAPARKAAFEDSLKTKTNQVLESVFNQDLKSLIAADDSLATLSKLSDLLGTIEKSSLPQERRQVLVQQAAPKANAIAQPLYVRAVAQAEAAPQSLDGLAAIRRIWAELAPVSRMMAAHFTPDRDGSLRAVSARERTLLDDTAIQQAFRTAMLAVKPAGDPETSVRNEALKYVDARTIDDGPGAIGAYQTAVNDGVARAEMRLIDFSEGSALAEPGEPTAEDIFLLVNQRLTKANQAIRDLERQCLSGGYRNDPVLGIECLQILALTGGKGGMRVRLTAFKKISCAKDAGQGRYRCLFSVSHTSNSPAITGRMGQLFSAPGVQDSLFIRNTDGWTMVSGGRGSR</sequence>
<keyword evidence="2" id="KW-0732">Signal</keyword>
<protein>
    <submittedName>
        <fullName evidence="3">Uncharacterized protein</fullName>
    </submittedName>
</protein>
<comment type="caution">
    <text evidence="3">The sequence shown here is derived from an EMBL/GenBank/DDBJ whole genome shotgun (WGS) entry which is preliminary data.</text>
</comment>
<dbReference type="OrthoDB" id="1818119at2"/>
<evidence type="ECO:0000256" key="1">
    <source>
        <dbReference type="SAM" id="MobiDB-lite"/>
    </source>
</evidence>
<evidence type="ECO:0000313" key="3">
    <source>
        <dbReference type="EMBL" id="OPH84200.1"/>
    </source>
</evidence>
<gene>
    <name evidence="3" type="ORF">B2M20_02650</name>
</gene>